<reference evidence="1 2" key="1">
    <citation type="submission" date="2023-11" db="EMBL/GenBank/DDBJ databases">
        <title>MicrobeMod: A computational toolkit for identifying prokaryotic methylation and restriction-modification with nanopore sequencing.</title>
        <authorList>
            <person name="Crits-Christoph A."/>
            <person name="Kang S.C."/>
            <person name="Lee H."/>
            <person name="Ostrov N."/>
        </authorList>
    </citation>
    <scope>NUCLEOTIDE SEQUENCE [LARGE SCALE GENOMIC DNA]</scope>
    <source>
        <strain evidence="1 2">DSMZ 700</strain>
    </source>
</reference>
<proteinExistence type="predicted"/>
<evidence type="ECO:0000313" key="1">
    <source>
        <dbReference type="EMBL" id="MDX5932099.1"/>
    </source>
</evidence>
<dbReference type="AlphaFoldDB" id="A0AAW9DSB1"/>
<name>A0AAW9DSB1_ACIAO</name>
<keyword evidence="2" id="KW-1185">Reference proteome</keyword>
<evidence type="ECO:0000313" key="2">
    <source>
        <dbReference type="Proteomes" id="UP001279553"/>
    </source>
</evidence>
<accession>A0AAW9DSB1</accession>
<comment type="caution">
    <text evidence="1">The sequence shown here is derived from an EMBL/GenBank/DDBJ whole genome shotgun (WGS) entry which is preliminary data.</text>
</comment>
<gene>
    <name evidence="1" type="ORF">SIL87_15180</name>
</gene>
<organism evidence="1 2">
    <name type="scientific">Acidiphilium acidophilum</name>
    <name type="common">Thiobacillus acidophilus</name>
    <dbReference type="NCBI Taxonomy" id="76588"/>
    <lineage>
        <taxon>Bacteria</taxon>
        <taxon>Pseudomonadati</taxon>
        <taxon>Pseudomonadota</taxon>
        <taxon>Alphaproteobacteria</taxon>
        <taxon>Acetobacterales</taxon>
        <taxon>Acidocellaceae</taxon>
        <taxon>Acidiphilium</taxon>
    </lineage>
</organism>
<sequence>MDVDDFGTGGRDLLQQHVRVGTGTPGHRTGKVQSEFIEIINRETHLFHFVSLPVIVFYQQADTKRKINSKKDTILVDAPSQEMYPVSLYQK</sequence>
<dbReference type="RefSeq" id="WP_319614947.1">
    <property type="nucleotide sequence ID" value="NZ_JAWXYB010000018.1"/>
</dbReference>
<dbReference type="Proteomes" id="UP001279553">
    <property type="component" value="Unassembled WGS sequence"/>
</dbReference>
<protein>
    <submittedName>
        <fullName evidence="1">Uncharacterized protein</fullName>
    </submittedName>
</protein>
<dbReference type="EMBL" id="JAWXYB010000018">
    <property type="protein sequence ID" value="MDX5932099.1"/>
    <property type="molecule type" value="Genomic_DNA"/>
</dbReference>